<name>A0A3B1DI67_9ZZZZ</name>
<dbReference type="AlphaFoldDB" id="A0A3B1DI67"/>
<accession>A0A3B1DI67</accession>
<organism evidence="2">
    <name type="scientific">hydrothermal vent metagenome</name>
    <dbReference type="NCBI Taxonomy" id="652676"/>
    <lineage>
        <taxon>unclassified sequences</taxon>
        <taxon>metagenomes</taxon>
        <taxon>ecological metagenomes</taxon>
    </lineage>
</organism>
<gene>
    <name evidence="2" type="ORF">MNBD_PLANCTO02-1874</name>
</gene>
<evidence type="ECO:0000259" key="1">
    <source>
        <dbReference type="PROSITE" id="PS50983"/>
    </source>
</evidence>
<feature type="domain" description="Fe/B12 periplasmic-binding" evidence="1">
    <location>
        <begin position="6"/>
        <end position="294"/>
    </location>
</feature>
<dbReference type="PROSITE" id="PS50983">
    <property type="entry name" value="FE_B12_PBP"/>
    <property type="match status" value="1"/>
</dbReference>
<proteinExistence type="predicted"/>
<dbReference type="CDD" id="cd01144">
    <property type="entry name" value="BtuF"/>
    <property type="match status" value="1"/>
</dbReference>
<reference evidence="2" key="1">
    <citation type="submission" date="2018-06" db="EMBL/GenBank/DDBJ databases">
        <authorList>
            <person name="Zhirakovskaya E."/>
        </authorList>
    </citation>
    <scope>NUCLEOTIDE SEQUENCE</scope>
</reference>
<protein>
    <submittedName>
        <fullName evidence="2">ABC transporter, substrate-binding protein (Cluster 8, B12/iron complex)</fullName>
    </submittedName>
</protein>
<dbReference type="InterPro" id="IPR002491">
    <property type="entry name" value="ABC_transptr_periplasmic_BD"/>
</dbReference>
<dbReference type="SUPFAM" id="SSF53807">
    <property type="entry name" value="Helical backbone' metal receptor"/>
    <property type="match status" value="1"/>
</dbReference>
<dbReference type="EMBL" id="UOGL01000006">
    <property type="protein sequence ID" value="VAX35698.1"/>
    <property type="molecule type" value="Genomic_DNA"/>
</dbReference>
<dbReference type="PANTHER" id="PTHR42860:SF1">
    <property type="entry name" value="VITAMIN B12-BINDING PROTEIN"/>
    <property type="match status" value="1"/>
</dbReference>
<dbReference type="Pfam" id="PF01497">
    <property type="entry name" value="Peripla_BP_2"/>
    <property type="match status" value="1"/>
</dbReference>
<dbReference type="PANTHER" id="PTHR42860">
    <property type="entry name" value="VITAMIN B12-BINDING PROTEIN"/>
    <property type="match status" value="1"/>
</dbReference>
<sequence>MSQSPRIISLIASATEIVAALGFEKQLVGRSHECDFPPSVLSLPACSEAKLDVNASSREIDERVKSILKNAISVYRVFEDLLDELQPSVVITQTQCEVCAVSLKDVTEAVCKMTSSHPEIIACEPMDLKDVWKDIHKVAKALNAVDRANELILSLQTRLNEISEKTSSLKNLPTVASIEWIDPLMSAGNWVPELVTIAGGNNMFGIAGEHSPWMSWDALLAANPDFIVIMPCGFDIARTKEELLPLITHPQWSQLKAVQTNHVLLTDGNQYFNRPGPRLIESAEILAEILHPLLFHFGHEGTGWERLECITE</sequence>
<dbReference type="InterPro" id="IPR051030">
    <property type="entry name" value="Vitamin_B12-ABC_binding"/>
</dbReference>
<evidence type="ECO:0000313" key="2">
    <source>
        <dbReference type="EMBL" id="VAX35698.1"/>
    </source>
</evidence>
<dbReference type="Gene3D" id="3.40.50.1980">
    <property type="entry name" value="Nitrogenase molybdenum iron protein domain"/>
    <property type="match status" value="2"/>
</dbReference>